<evidence type="ECO:0000313" key="9">
    <source>
        <dbReference type="Proteomes" id="UP001501222"/>
    </source>
</evidence>
<gene>
    <name evidence="8" type="primary">sigJ_1</name>
    <name evidence="8" type="ORF">GCM10022235_05390</name>
</gene>
<evidence type="ECO:0000256" key="2">
    <source>
        <dbReference type="ARBA" id="ARBA00011344"/>
    </source>
</evidence>
<feature type="domain" description="RNA polymerase sigma-70 region 2" evidence="6">
    <location>
        <begin position="15"/>
        <end position="76"/>
    </location>
</feature>
<dbReference type="Gene3D" id="1.10.10.10">
    <property type="entry name" value="Winged helix-like DNA-binding domain superfamily/Winged helix DNA-binding domain"/>
    <property type="match status" value="1"/>
</dbReference>
<comment type="subunit">
    <text evidence="2">Interacts transiently with the RNA polymerase catalytic core formed by RpoA, RpoB, RpoC and RpoZ (2 alpha, 1 beta, 1 beta' and 1 omega subunit) to form the RNA polymerase holoenzyme that can initiate transcription.</text>
</comment>
<dbReference type="PANTHER" id="PTHR30173">
    <property type="entry name" value="SIGMA 19 FACTOR"/>
    <property type="match status" value="1"/>
</dbReference>
<protein>
    <submittedName>
        <fullName evidence="8">RNA polymerase sigma factor SigJ</fullName>
    </submittedName>
</protein>
<name>A0ABP6VX51_9ACTN</name>
<evidence type="ECO:0000313" key="8">
    <source>
        <dbReference type="EMBL" id="GAA3540766.1"/>
    </source>
</evidence>
<keyword evidence="4" id="KW-0731">Sigma factor</keyword>
<dbReference type="InterPro" id="IPR052704">
    <property type="entry name" value="ECF_Sigma-70_Domain"/>
</dbReference>
<keyword evidence="5" id="KW-0804">Transcription</keyword>
<dbReference type="EMBL" id="BAABAA010000001">
    <property type="protein sequence ID" value="GAA3540766.1"/>
    <property type="molecule type" value="Genomic_DNA"/>
</dbReference>
<dbReference type="InterPro" id="IPR013249">
    <property type="entry name" value="RNA_pol_sigma70_r4_t2"/>
</dbReference>
<keyword evidence="9" id="KW-1185">Reference proteome</keyword>
<organism evidence="8 9">
    <name type="scientific">Kribbella ginsengisoli</name>
    <dbReference type="NCBI Taxonomy" id="363865"/>
    <lineage>
        <taxon>Bacteria</taxon>
        <taxon>Bacillati</taxon>
        <taxon>Actinomycetota</taxon>
        <taxon>Actinomycetes</taxon>
        <taxon>Propionibacteriales</taxon>
        <taxon>Kribbellaceae</taxon>
        <taxon>Kribbella</taxon>
    </lineage>
</organism>
<evidence type="ECO:0000256" key="4">
    <source>
        <dbReference type="ARBA" id="ARBA00023082"/>
    </source>
</evidence>
<keyword evidence="3" id="KW-0805">Transcription regulation</keyword>
<dbReference type="Proteomes" id="UP001501222">
    <property type="component" value="Unassembled WGS sequence"/>
</dbReference>
<dbReference type="Gene3D" id="1.10.1740.10">
    <property type="match status" value="1"/>
</dbReference>
<accession>A0ABP6VX51</accession>
<evidence type="ECO:0000259" key="6">
    <source>
        <dbReference type="Pfam" id="PF04542"/>
    </source>
</evidence>
<sequence length="288" mass="30996">MLMNDNEWLAQRFEEQRAQLRGVAYRMLGSGAEADDAVQEAWLRLNRAGAEGIDNLGGWLTTVVSRICLDQLQARRARHERSLDEAPPALGAVDPEREALLADSVGVALLVVLETLTPAERLTFVLHDLFAVPFEEIAPIVDRTPVAARQLASRARRRVQGRTVVAEADQVAQREVIEAFLAAAREGDFEALLEVLDPEVLVRTDIGGVTRAIRGAKSAASGALAAAAASAPSAHLALVDGAVGFVVAPAGHLERAIRFTIDGRTIREIDIVTDPARLEQLDLAVLTV</sequence>
<comment type="similarity">
    <text evidence="1">Belongs to the sigma-70 factor family. ECF subfamily.</text>
</comment>
<dbReference type="InterPro" id="IPR036388">
    <property type="entry name" value="WH-like_DNA-bd_sf"/>
</dbReference>
<dbReference type="Pfam" id="PF04542">
    <property type="entry name" value="Sigma70_r2"/>
    <property type="match status" value="1"/>
</dbReference>
<evidence type="ECO:0000259" key="7">
    <source>
        <dbReference type="Pfam" id="PF08281"/>
    </source>
</evidence>
<dbReference type="InterPro" id="IPR013325">
    <property type="entry name" value="RNA_pol_sigma_r2"/>
</dbReference>
<dbReference type="InterPro" id="IPR013324">
    <property type="entry name" value="RNA_pol_sigma_r3/r4-like"/>
</dbReference>
<evidence type="ECO:0000256" key="1">
    <source>
        <dbReference type="ARBA" id="ARBA00010641"/>
    </source>
</evidence>
<dbReference type="InterPro" id="IPR007627">
    <property type="entry name" value="RNA_pol_sigma70_r2"/>
</dbReference>
<evidence type="ECO:0000256" key="5">
    <source>
        <dbReference type="ARBA" id="ARBA00023163"/>
    </source>
</evidence>
<dbReference type="NCBIfam" id="TIGR02937">
    <property type="entry name" value="sigma70-ECF"/>
    <property type="match status" value="1"/>
</dbReference>
<dbReference type="InterPro" id="IPR032710">
    <property type="entry name" value="NTF2-like_dom_sf"/>
</dbReference>
<reference evidence="9" key="1">
    <citation type="journal article" date="2019" name="Int. J. Syst. Evol. Microbiol.">
        <title>The Global Catalogue of Microorganisms (GCM) 10K type strain sequencing project: providing services to taxonomists for standard genome sequencing and annotation.</title>
        <authorList>
            <consortium name="The Broad Institute Genomics Platform"/>
            <consortium name="The Broad Institute Genome Sequencing Center for Infectious Disease"/>
            <person name="Wu L."/>
            <person name="Ma J."/>
        </authorList>
    </citation>
    <scope>NUCLEOTIDE SEQUENCE [LARGE SCALE GENOMIC DNA]</scope>
    <source>
        <strain evidence="9">JCM 16928</strain>
    </source>
</reference>
<dbReference type="SUPFAM" id="SSF54427">
    <property type="entry name" value="NTF2-like"/>
    <property type="match status" value="1"/>
</dbReference>
<dbReference type="InterPro" id="IPR014284">
    <property type="entry name" value="RNA_pol_sigma-70_dom"/>
</dbReference>
<dbReference type="Pfam" id="PF08281">
    <property type="entry name" value="Sigma70_r4_2"/>
    <property type="match status" value="1"/>
</dbReference>
<dbReference type="SUPFAM" id="SSF88946">
    <property type="entry name" value="Sigma2 domain of RNA polymerase sigma factors"/>
    <property type="match status" value="1"/>
</dbReference>
<dbReference type="SUPFAM" id="SSF88659">
    <property type="entry name" value="Sigma3 and sigma4 domains of RNA polymerase sigma factors"/>
    <property type="match status" value="1"/>
</dbReference>
<dbReference type="PANTHER" id="PTHR30173:SF43">
    <property type="entry name" value="ECF RNA POLYMERASE SIGMA FACTOR SIGI-RELATED"/>
    <property type="match status" value="1"/>
</dbReference>
<feature type="domain" description="RNA polymerase sigma factor 70 region 4 type 2" evidence="7">
    <location>
        <begin position="108"/>
        <end position="158"/>
    </location>
</feature>
<comment type="caution">
    <text evidence="8">The sequence shown here is derived from an EMBL/GenBank/DDBJ whole genome shotgun (WGS) entry which is preliminary data.</text>
</comment>
<proteinExistence type="inferred from homology"/>
<evidence type="ECO:0000256" key="3">
    <source>
        <dbReference type="ARBA" id="ARBA00023015"/>
    </source>
</evidence>